<dbReference type="HAMAP" id="MF_00161">
    <property type="entry name" value="LspA"/>
    <property type="match status" value="1"/>
</dbReference>
<comment type="function">
    <text evidence="9 10">This protein specifically catalyzes the removal of signal peptides from prolipoproteins.</text>
</comment>
<feature type="transmembrane region" description="Helical" evidence="9">
    <location>
        <begin position="98"/>
        <end position="121"/>
    </location>
</feature>
<name>A0ABT9IF89_9ACTN</name>
<evidence type="ECO:0000256" key="7">
    <source>
        <dbReference type="ARBA" id="ARBA00022989"/>
    </source>
</evidence>
<comment type="caution">
    <text evidence="13">The sequence shown here is derived from an EMBL/GenBank/DDBJ whole genome shotgun (WGS) entry which is preliminary data.</text>
</comment>
<evidence type="ECO:0000256" key="5">
    <source>
        <dbReference type="ARBA" id="ARBA00022750"/>
    </source>
</evidence>
<evidence type="ECO:0000256" key="1">
    <source>
        <dbReference type="ARBA" id="ARBA00006139"/>
    </source>
</evidence>
<dbReference type="RefSeq" id="WP_306000816.1">
    <property type="nucleotide sequence ID" value="NZ_JASNFN010000021.1"/>
</dbReference>
<dbReference type="Proteomes" id="UP001233673">
    <property type="component" value="Unassembled WGS sequence"/>
</dbReference>
<feature type="compositionally biased region" description="Low complexity" evidence="12">
    <location>
        <begin position="32"/>
        <end position="45"/>
    </location>
</feature>
<comment type="similarity">
    <text evidence="1 9 11">Belongs to the peptidase A8 family.</text>
</comment>
<organism evidence="13 14">
    <name type="scientific">Blastococcus carthaginiensis</name>
    <dbReference type="NCBI Taxonomy" id="3050034"/>
    <lineage>
        <taxon>Bacteria</taxon>
        <taxon>Bacillati</taxon>
        <taxon>Actinomycetota</taxon>
        <taxon>Actinomycetes</taxon>
        <taxon>Geodermatophilales</taxon>
        <taxon>Geodermatophilaceae</taxon>
        <taxon>Blastococcus</taxon>
    </lineage>
</organism>
<feature type="region of interest" description="Disordered" evidence="12">
    <location>
        <begin position="1"/>
        <end position="46"/>
    </location>
</feature>
<evidence type="ECO:0000256" key="11">
    <source>
        <dbReference type="RuleBase" id="RU004181"/>
    </source>
</evidence>
<evidence type="ECO:0000256" key="2">
    <source>
        <dbReference type="ARBA" id="ARBA00022475"/>
    </source>
</evidence>
<dbReference type="InterPro" id="IPR001872">
    <property type="entry name" value="Peptidase_A8"/>
</dbReference>
<evidence type="ECO:0000256" key="3">
    <source>
        <dbReference type="ARBA" id="ARBA00022670"/>
    </source>
</evidence>
<dbReference type="NCBIfam" id="TIGR00077">
    <property type="entry name" value="lspA"/>
    <property type="match status" value="1"/>
</dbReference>
<evidence type="ECO:0000256" key="6">
    <source>
        <dbReference type="ARBA" id="ARBA00022801"/>
    </source>
</evidence>
<dbReference type="PROSITE" id="PS00855">
    <property type="entry name" value="SPASE_II"/>
    <property type="match status" value="1"/>
</dbReference>
<protein>
    <recommendedName>
        <fullName evidence="9">Lipoprotein signal peptidase</fullName>
        <ecNumber evidence="9">3.4.23.36</ecNumber>
    </recommendedName>
    <alternativeName>
        <fullName evidence="9">Prolipoprotein signal peptidase</fullName>
    </alternativeName>
    <alternativeName>
        <fullName evidence="9">Signal peptidase II</fullName>
        <shortName evidence="9">SPase II</shortName>
    </alternativeName>
</protein>
<accession>A0ABT9IF89</accession>
<feature type="active site" evidence="9">
    <location>
        <position position="165"/>
    </location>
</feature>
<keyword evidence="14" id="KW-1185">Reference proteome</keyword>
<comment type="pathway">
    <text evidence="9">Protein modification; lipoprotein biosynthesis (signal peptide cleavage).</text>
</comment>
<reference evidence="14" key="1">
    <citation type="submission" date="2023-05" db="EMBL/GenBank/DDBJ databases">
        <title>Draft genome of Pseudofrankia sp. BMG5.37.</title>
        <authorList>
            <person name="Gtari M."/>
            <person name="Ghodhbane F."/>
            <person name="Sbissi I."/>
        </authorList>
    </citation>
    <scope>NUCLEOTIDE SEQUENCE [LARGE SCALE GENOMIC DNA]</scope>
    <source>
        <strain evidence="14">BMG 814</strain>
    </source>
</reference>
<sequence>MAGPAIVVGTAGSAGRCRPSEEPDLSEHVDPADGADGGSSAAEPSGRPRTRLLLSLAAAVLALDLVTKLVVVATIEPGEDIRVLGGALYLTNLRNTGAAFSFAEGATVLFSLIAAVVSVVIVRTARRMRSTGWAVALGLVLGGAVGNLVDRVFRDPGFLRGGVVDFLSVFGPDGSVWPVFNVADSAIVCGGILGVLLALRGIEFDGTRSGADGRPSAAQ</sequence>
<evidence type="ECO:0000256" key="12">
    <source>
        <dbReference type="SAM" id="MobiDB-lite"/>
    </source>
</evidence>
<keyword evidence="2 9" id="KW-1003">Cell membrane</keyword>
<dbReference type="PANTHER" id="PTHR33695:SF1">
    <property type="entry name" value="LIPOPROTEIN SIGNAL PEPTIDASE"/>
    <property type="match status" value="1"/>
</dbReference>
<keyword evidence="6 9" id="KW-0378">Hydrolase</keyword>
<evidence type="ECO:0000256" key="10">
    <source>
        <dbReference type="RuleBase" id="RU000594"/>
    </source>
</evidence>
<evidence type="ECO:0000313" key="14">
    <source>
        <dbReference type="Proteomes" id="UP001233673"/>
    </source>
</evidence>
<dbReference type="GO" id="GO:0004190">
    <property type="term" value="F:aspartic-type endopeptidase activity"/>
    <property type="evidence" value="ECO:0007669"/>
    <property type="project" value="UniProtKB-EC"/>
</dbReference>
<keyword evidence="4 9" id="KW-0812">Transmembrane</keyword>
<dbReference type="EC" id="3.4.23.36" evidence="9"/>
<evidence type="ECO:0000256" key="9">
    <source>
        <dbReference type="HAMAP-Rule" id="MF_00161"/>
    </source>
</evidence>
<keyword evidence="3 9" id="KW-0645">Protease</keyword>
<gene>
    <name evidence="9 13" type="primary">lspA</name>
    <name evidence="13" type="ORF">QOZ88_16480</name>
</gene>
<comment type="catalytic activity">
    <reaction evidence="9 10">
        <text>Release of signal peptides from bacterial membrane prolipoproteins. Hydrolyzes -Xaa-Yaa-Zaa-|-(S,diacylglyceryl)Cys-, in which Xaa is hydrophobic (preferably Leu), and Yaa (Ala or Ser) and Zaa (Gly or Ala) have small, neutral side chains.</text>
        <dbReference type="EC" id="3.4.23.36"/>
    </reaction>
</comment>
<evidence type="ECO:0000256" key="8">
    <source>
        <dbReference type="ARBA" id="ARBA00023136"/>
    </source>
</evidence>
<feature type="transmembrane region" description="Helical" evidence="9">
    <location>
        <begin position="133"/>
        <end position="149"/>
    </location>
</feature>
<dbReference type="PRINTS" id="PR00781">
    <property type="entry name" value="LIPOSIGPTASE"/>
</dbReference>
<feature type="active site" evidence="9">
    <location>
        <position position="184"/>
    </location>
</feature>
<comment type="subcellular location">
    <subcellularLocation>
        <location evidence="9">Cell membrane</location>
        <topology evidence="9">Multi-pass membrane protein</topology>
    </subcellularLocation>
</comment>
<dbReference type="PANTHER" id="PTHR33695">
    <property type="entry name" value="LIPOPROTEIN SIGNAL PEPTIDASE"/>
    <property type="match status" value="1"/>
</dbReference>
<evidence type="ECO:0000313" key="13">
    <source>
        <dbReference type="EMBL" id="MDP5184231.1"/>
    </source>
</evidence>
<evidence type="ECO:0000256" key="4">
    <source>
        <dbReference type="ARBA" id="ARBA00022692"/>
    </source>
</evidence>
<keyword evidence="7 9" id="KW-1133">Transmembrane helix</keyword>
<proteinExistence type="inferred from homology"/>
<dbReference type="Pfam" id="PF01252">
    <property type="entry name" value="Peptidase_A8"/>
    <property type="match status" value="1"/>
</dbReference>
<keyword evidence="8 9" id="KW-0472">Membrane</keyword>
<keyword evidence="5 9" id="KW-0064">Aspartyl protease</keyword>
<feature type="compositionally biased region" description="Basic and acidic residues" evidence="12">
    <location>
        <begin position="18"/>
        <end position="31"/>
    </location>
</feature>
<dbReference type="EMBL" id="JASNFN010000021">
    <property type="protein sequence ID" value="MDP5184231.1"/>
    <property type="molecule type" value="Genomic_DNA"/>
</dbReference>
<feature type="transmembrane region" description="Helical" evidence="9">
    <location>
        <begin position="176"/>
        <end position="199"/>
    </location>
</feature>
<feature type="transmembrane region" description="Helical" evidence="9">
    <location>
        <begin position="52"/>
        <end position="75"/>
    </location>
</feature>